<reference evidence="1" key="1">
    <citation type="submission" date="2021-01" db="EMBL/GenBank/DDBJ databases">
        <authorList>
            <person name="Corre E."/>
            <person name="Pelletier E."/>
            <person name="Niang G."/>
            <person name="Scheremetjew M."/>
            <person name="Finn R."/>
            <person name="Kale V."/>
            <person name="Holt S."/>
            <person name="Cochrane G."/>
            <person name="Meng A."/>
            <person name="Brown T."/>
            <person name="Cohen L."/>
        </authorList>
    </citation>
    <scope>NUCLEOTIDE SEQUENCE</scope>
</reference>
<proteinExistence type="predicted"/>
<accession>A0A7S0ZPT4</accession>
<sequence>MRILPPVSRCFGCLVRGRLLGHQQRPLSMMSGVRNDLAARRHLVSEGPRAGGPVGLLTGSTFLQVRHYNLASQVPWGLIRKREMAKRAKDNRTRQKPHAESLNRFRLTRFGWERRRARLRGWKKRLRSSASKKQSTMIQFVHRHDMPKLNKVSTHLKLKLRDLPLKTRNLNMMASRKLLPAHLG</sequence>
<dbReference type="AlphaFoldDB" id="A0A7S0ZPT4"/>
<dbReference type="EMBL" id="HBFQ01004115">
    <property type="protein sequence ID" value="CAD8828505.1"/>
    <property type="molecule type" value="Transcribed_RNA"/>
</dbReference>
<evidence type="ECO:0000313" key="1">
    <source>
        <dbReference type="EMBL" id="CAD8828505.1"/>
    </source>
</evidence>
<name>A0A7S0ZPT4_NOCSC</name>
<gene>
    <name evidence="1" type="ORF">NSCI0253_LOCUS2851</name>
</gene>
<organism evidence="1">
    <name type="scientific">Noctiluca scintillans</name>
    <name type="common">Sea sparkle</name>
    <name type="synonym">Red tide dinoflagellate</name>
    <dbReference type="NCBI Taxonomy" id="2966"/>
    <lineage>
        <taxon>Eukaryota</taxon>
        <taxon>Sar</taxon>
        <taxon>Alveolata</taxon>
        <taxon>Dinophyceae</taxon>
        <taxon>Noctilucales</taxon>
        <taxon>Noctilucaceae</taxon>
        <taxon>Noctiluca</taxon>
    </lineage>
</organism>
<protein>
    <submittedName>
        <fullName evidence="1">Uncharacterized protein</fullName>
    </submittedName>
</protein>